<evidence type="ECO:0000259" key="7">
    <source>
        <dbReference type="Pfam" id="PF02668"/>
    </source>
</evidence>
<proteinExistence type="inferred from homology"/>
<dbReference type="PANTHER" id="PTHR43779">
    <property type="entry name" value="DIOXYGENASE RV0097-RELATED"/>
    <property type="match status" value="1"/>
</dbReference>
<keyword evidence="5" id="KW-0560">Oxidoreductase</keyword>
<dbReference type="InterPro" id="IPR003819">
    <property type="entry name" value="TauD/TfdA-like"/>
</dbReference>
<dbReference type="Proteomes" id="UP000279275">
    <property type="component" value="Unassembled WGS sequence"/>
</dbReference>
<dbReference type="Pfam" id="PF02668">
    <property type="entry name" value="TauD"/>
    <property type="match status" value="1"/>
</dbReference>
<dbReference type="RefSeq" id="WP_122188996.1">
    <property type="nucleotide sequence ID" value="NZ_RFFH01000006.1"/>
</dbReference>
<evidence type="ECO:0000256" key="4">
    <source>
        <dbReference type="ARBA" id="ARBA00022964"/>
    </source>
</evidence>
<sequence>MTISIEPIHPLFVAEVAGVDLTDPVPADVFAEIHAAFDRYAVLVFRGQPLTDEQQLAFTKNFGPVETAPNYAGAALRLSNEFTDISNLDYQGNLLDPKDRLVGYNAGNQLWHTDSSFKARRAKCSLLSAREIPTTGGATEYADMRAAYDALPAEKKAQVAELVAEHSIAHSRSKIGFDGFNSDIPGALPSVPQRMVDFYPDSGRTSLYLASHASHIIGMPLAEGRALLEELIEFATQDRFVYHHDWTVGDLVIWDNRCTMHRGRPYDLTQRRVLHRTTVSDVVTAFEERATAEQKASVARPDVLEGETRAAH</sequence>
<gene>
    <name evidence="8" type="ORF">EBN03_16990</name>
</gene>
<evidence type="ECO:0000256" key="1">
    <source>
        <dbReference type="ARBA" id="ARBA00001954"/>
    </source>
</evidence>
<evidence type="ECO:0000256" key="5">
    <source>
        <dbReference type="ARBA" id="ARBA00023002"/>
    </source>
</evidence>
<dbReference type="EMBL" id="RFFH01000006">
    <property type="protein sequence ID" value="RMI31866.1"/>
    <property type="molecule type" value="Genomic_DNA"/>
</dbReference>
<comment type="similarity">
    <text evidence="2">Belongs to the TfdA dioxygenase family.</text>
</comment>
<keyword evidence="9" id="KW-1185">Reference proteome</keyword>
<protein>
    <submittedName>
        <fullName evidence="8">TauD/TfdA family dioxygenase</fullName>
    </submittedName>
</protein>
<keyword evidence="3" id="KW-0479">Metal-binding</keyword>
<dbReference type="OrthoDB" id="581608at2"/>
<keyword evidence="6" id="KW-0408">Iron</keyword>
<comment type="caution">
    <text evidence="8">The sequence shown here is derived from an EMBL/GenBank/DDBJ whole genome shotgun (WGS) entry which is preliminary data.</text>
</comment>
<comment type="cofactor">
    <cofactor evidence="1">
        <name>Fe(2+)</name>
        <dbReference type="ChEBI" id="CHEBI:29033"/>
    </cofactor>
</comment>
<reference evidence="8 9" key="1">
    <citation type="submission" date="2018-10" db="EMBL/GenBank/DDBJ databases">
        <title>Isolation from cow dung.</title>
        <authorList>
            <person name="Ling L."/>
        </authorList>
    </citation>
    <scope>NUCLEOTIDE SEQUENCE [LARGE SCALE GENOMIC DNA]</scope>
    <source>
        <strain evidence="8 9">NEAU-LL90</strain>
    </source>
</reference>
<organism evidence="8 9">
    <name type="scientific">Nocardia stercoris</name>
    <dbReference type="NCBI Taxonomy" id="2483361"/>
    <lineage>
        <taxon>Bacteria</taxon>
        <taxon>Bacillati</taxon>
        <taxon>Actinomycetota</taxon>
        <taxon>Actinomycetes</taxon>
        <taxon>Mycobacteriales</taxon>
        <taxon>Nocardiaceae</taxon>
        <taxon>Nocardia</taxon>
    </lineage>
</organism>
<evidence type="ECO:0000256" key="3">
    <source>
        <dbReference type="ARBA" id="ARBA00022723"/>
    </source>
</evidence>
<feature type="domain" description="TauD/TfdA-like" evidence="7">
    <location>
        <begin position="5"/>
        <end position="278"/>
    </location>
</feature>
<name>A0A3M2L4G5_9NOCA</name>
<dbReference type="GO" id="GO:0046872">
    <property type="term" value="F:metal ion binding"/>
    <property type="evidence" value="ECO:0007669"/>
    <property type="project" value="UniProtKB-KW"/>
</dbReference>
<dbReference type="Gene3D" id="3.60.130.10">
    <property type="entry name" value="Clavaminate synthase-like"/>
    <property type="match status" value="1"/>
</dbReference>
<evidence type="ECO:0000256" key="6">
    <source>
        <dbReference type="ARBA" id="ARBA00023004"/>
    </source>
</evidence>
<dbReference type="PANTHER" id="PTHR43779:SF3">
    <property type="entry name" value="(3R)-3-[(CARBOXYMETHYL)AMINO]FATTY ACID OXYGENASE_DECARBOXYLASE"/>
    <property type="match status" value="1"/>
</dbReference>
<evidence type="ECO:0000313" key="8">
    <source>
        <dbReference type="EMBL" id="RMI31866.1"/>
    </source>
</evidence>
<dbReference type="SUPFAM" id="SSF51197">
    <property type="entry name" value="Clavaminate synthase-like"/>
    <property type="match status" value="1"/>
</dbReference>
<dbReference type="InterPro" id="IPR051178">
    <property type="entry name" value="TfdA_dioxygenase"/>
</dbReference>
<dbReference type="GO" id="GO:0051213">
    <property type="term" value="F:dioxygenase activity"/>
    <property type="evidence" value="ECO:0007669"/>
    <property type="project" value="UniProtKB-KW"/>
</dbReference>
<dbReference type="AlphaFoldDB" id="A0A3M2L4G5"/>
<evidence type="ECO:0000256" key="2">
    <source>
        <dbReference type="ARBA" id="ARBA00005896"/>
    </source>
</evidence>
<keyword evidence="4 8" id="KW-0223">Dioxygenase</keyword>
<dbReference type="InterPro" id="IPR042098">
    <property type="entry name" value="TauD-like_sf"/>
</dbReference>
<accession>A0A3M2L4G5</accession>
<evidence type="ECO:0000313" key="9">
    <source>
        <dbReference type="Proteomes" id="UP000279275"/>
    </source>
</evidence>